<evidence type="ECO:0000313" key="4">
    <source>
        <dbReference type="Proteomes" id="UP000653056"/>
    </source>
</evidence>
<sequence>MLSASQKAIFHEQFLAVLKGETKAQDFAKRITSLLSEATLPDERELMANTSLIVRYTHSLAAPQRQVLVKCVSIMCQGMGWYQNNASLKGLADLGEVDRYCYYVAGVVGEMLTELFCQHSRQICEKRADMLALAPSFGEGLQLTNILKDLWEDRQHGVCWLPCKEFREFGVELAGMTPGRRDAAFAAALRYMIGIAHAHLHNAFRYTLTVPPQETGIRRFCLWAIGLAVLTLWRIHAQPAYSSGRQVKVSRRIVRATIIGTSLTARHDWMLKLLFSGVTTGLPFTQLSGPDPELSAWVTEPTAGGGSRVASGSQLPRDGDE</sequence>
<comment type="caution">
    <text evidence="3">The sequence shown here is derived from an EMBL/GenBank/DDBJ whole genome shotgun (WGS) entry which is preliminary data.</text>
</comment>
<dbReference type="InterPro" id="IPR002060">
    <property type="entry name" value="Squ/phyt_synthse"/>
</dbReference>
<proteinExistence type="predicted"/>
<evidence type="ECO:0000256" key="1">
    <source>
        <dbReference type="ARBA" id="ARBA00022679"/>
    </source>
</evidence>
<accession>A0ABQ2Z3U9</accession>
<dbReference type="InterPro" id="IPR019845">
    <property type="entry name" value="Squalene/phytoene_synthase_CS"/>
</dbReference>
<dbReference type="InterPro" id="IPR044844">
    <property type="entry name" value="Trans_IPPS_euk-type"/>
</dbReference>
<dbReference type="PROSITE" id="PS01044">
    <property type="entry name" value="SQUALEN_PHYTOEN_SYN_1"/>
    <property type="match status" value="1"/>
</dbReference>
<feature type="region of interest" description="Disordered" evidence="2">
    <location>
        <begin position="296"/>
        <end position="321"/>
    </location>
</feature>
<dbReference type="PANTHER" id="PTHR11626:SF2">
    <property type="entry name" value="SQUALENE SYNTHASE"/>
    <property type="match status" value="1"/>
</dbReference>
<organism evidence="3 4">
    <name type="scientific">Litchfieldella qijiaojingensis</name>
    <dbReference type="NCBI Taxonomy" id="980347"/>
    <lineage>
        <taxon>Bacteria</taxon>
        <taxon>Pseudomonadati</taxon>
        <taxon>Pseudomonadota</taxon>
        <taxon>Gammaproteobacteria</taxon>
        <taxon>Oceanospirillales</taxon>
        <taxon>Halomonadaceae</taxon>
        <taxon>Litchfieldella</taxon>
    </lineage>
</organism>
<dbReference type="InterPro" id="IPR008949">
    <property type="entry name" value="Isoprenoid_synthase_dom_sf"/>
</dbReference>
<evidence type="ECO:0000313" key="3">
    <source>
        <dbReference type="EMBL" id="GGY01696.1"/>
    </source>
</evidence>
<dbReference type="Gene3D" id="1.10.600.10">
    <property type="entry name" value="Farnesyl Diphosphate Synthase"/>
    <property type="match status" value="1"/>
</dbReference>
<dbReference type="PANTHER" id="PTHR11626">
    <property type="entry name" value="FARNESYL-DIPHOSPHATE FARNESYLTRANSFERASE"/>
    <property type="match status" value="1"/>
</dbReference>
<keyword evidence="4" id="KW-1185">Reference proteome</keyword>
<dbReference type="Proteomes" id="UP000653056">
    <property type="component" value="Unassembled WGS sequence"/>
</dbReference>
<keyword evidence="1" id="KW-0808">Transferase</keyword>
<dbReference type="SUPFAM" id="SSF48576">
    <property type="entry name" value="Terpenoid synthases"/>
    <property type="match status" value="1"/>
</dbReference>
<gene>
    <name evidence="3" type="ORF">GCM10007160_32080</name>
</gene>
<name>A0ABQ2Z3U9_9GAMM</name>
<dbReference type="Pfam" id="PF00494">
    <property type="entry name" value="SQS_PSY"/>
    <property type="match status" value="1"/>
</dbReference>
<reference evidence="4" key="1">
    <citation type="journal article" date="2019" name="Int. J. Syst. Evol. Microbiol.">
        <title>The Global Catalogue of Microorganisms (GCM) 10K type strain sequencing project: providing services to taxonomists for standard genome sequencing and annotation.</title>
        <authorList>
            <consortium name="The Broad Institute Genomics Platform"/>
            <consortium name="The Broad Institute Genome Sequencing Center for Infectious Disease"/>
            <person name="Wu L."/>
            <person name="Ma J."/>
        </authorList>
    </citation>
    <scope>NUCLEOTIDE SEQUENCE [LARGE SCALE GENOMIC DNA]</scope>
    <source>
        <strain evidence="4">KCTC 22228</strain>
    </source>
</reference>
<dbReference type="EMBL" id="BMXS01000018">
    <property type="protein sequence ID" value="GGY01696.1"/>
    <property type="molecule type" value="Genomic_DNA"/>
</dbReference>
<evidence type="ECO:0000256" key="2">
    <source>
        <dbReference type="SAM" id="MobiDB-lite"/>
    </source>
</evidence>
<protein>
    <submittedName>
        <fullName evidence="3">Uncharacterized protein</fullName>
    </submittedName>
</protein>